<proteinExistence type="predicted"/>
<dbReference type="AlphaFoldDB" id="A0A8H7W234"/>
<reference evidence="1" key="1">
    <citation type="submission" date="2021-01" db="EMBL/GenBank/DDBJ databases">
        <title>Metabolic potential, ecology and presence of endohyphal bacteria is reflected in genomic diversity of Mucoromycotina.</title>
        <authorList>
            <person name="Muszewska A."/>
            <person name="Okrasinska A."/>
            <person name="Steczkiewicz K."/>
            <person name="Drgas O."/>
            <person name="Orlowska M."/>
            <person name="Perlinska-Lenart U."/>
            <person name="Aleksandrzak-Piekarczyk T."/>
            <person name="Szatraj K."/>
            <person name="Zielenkiewicz U."/>
            <person name="Pilsyk S."/>
            <person name="Malc E."/>
            <person name="Mieczkowski P."/>
            <person name="Kruszewska J.S."/>
            <person name="Biernat P."/>
            <person name="Pawlowska J."/>
        </authorList>
    </citation>
    <scope>NUCLEOTIDE SEQUENCE</scope>
    <source>
        <strain evidence="1">WA0000018081</strain>
    </source>
</reference>
<accession>A0A8H7W234</accession>
<comment type="caution">
    <text evidence="1">The sequence shown here is derived from an EMBL/GenBank/DDBJ whole genome shotgun (WGS) entry which is preliminary data.</text>
</comment>
<evidence type="ECO:0000313" key="1">
    <source>
        <dbReference type="EMBL" id="KAG2235689.1"/>
    </source>
</evidence>
<keyword evidence="2" id="KW-1185">Reference proteome</keyword>
<dbReference type="EMBL" id="JAEPRE010000029">
    <property type="protein sequence ID" value="KAG2235689.1"/>
    <property type="molecule type" value="Genomic_DNA"/>
</dbReference>
<gene>
    <name evidence="1" type="ORF">INT48_008565</name>
</gene>
<evidence type="ECO:0000313" key="2">
    <source>
        <dbReference type="Proteomes" id="UP000613177"/>
    </source>
</evidence>
<sequence>MAFICQETEEEAEITVEQKEKPKLFSFIPNPSLKWRNININNKLLATNAGIKTLRNSYSESLEMFDQVFDLKRSGNKSPKWGPSKFVDSTLVPLVVFDDGMKHKDTNIAATVDINEFRTSITRNVCKSKEKMKPLKLPNGINVNGILVEEDQIRPIDRSP</sequence>
<organism evidence="1 2">
    <name type="scientific">Thamnidium elegans</name>
    <dbReference type="NCBI Taxonomy" id="101142"/>
    <lineage>
        <taxon>Eukaryota</taxon>
        <taxon>Fungi</taxon>
        <taxon>Fungi incertae sedis</taxon>
        <taxon>Mucoromycota</taxon>
        <taxon>Mucoromycotina</taxon>
        <taxon>Mucoromycetes</taxon>
        <taxon>Mucorales</taxon>
        <taxon>Mucorineae</taxon>
        <taxon>Mucoraceae</taxon>
        <taxon>Thamnidium</taxon>
    </lineage>
</organism>
<name>A0A8H7W234_9FUNG</name>
<protein>
    <submittedName>
        <fullName evidence="1">Uncharacterized protein</fullName>
    </submittedName>
</protein>
<dbReference type="Proteomes" id="UP000613177">
    <property type="component" value="Unassembled WGS sequence"/>
</dbReference>